<sequence length="97" mass="10908">MNKLAVYALLWIFALILFSNAAVSTSWAPEALEIPYQVNHSDRIVIGTVKEQHAGFEYTDVIVSGNEWLKNPLPRNEITLEQNEVQMLLLQAPPTSV</sequence>
<evidence type="ECO:0000313" key="2">
    <source>
        <dbReference type="Proteomes" id="UP000218615"/>
    </source>
</evidence>
<gene>
    <name evidence="1" type="ORF">MNV_340011</name>
</gene>
<dbReference type="RefSeq" id="WP_143311752.1">
    <property type="nucleotide sequence ID" value="NZ_FZMP01000179.1"/>
</dbReference>
<organism evidence="1 2">
    <name type="scientific">Candidatus Methanoperedens nitratireducens</name>
    <dbReference type="NCBI Taxonomy" id="1392998"/>
    <lineage>
        <taxon>Archaea</taxon>
        <taxon>Methanobacteriati</taxon>
        <taxon>Methanobacteriota</taxon>
        <taxon>Stenosarchaea group</taxon>
        <taxon>Methanomicrobia</taxon>
        <taxon>Methanosarcinales</taxon>
        <taxon>ANME-2 cluster</taxon>
        <taxon>Candidatus Methanoperedentaceae</taxon>
        <taxon>Candidatus Methanoperedens</taxon>
    </lineage>
</organism>
<dbReference type="Proteomes" id="UP000218615">
    <property type="component" value="Unassembled WGS sequence"/>
</dbReference>
<accession>A0A284VQ57</accession>
<name>A0A284VQ57_9EURY</name>
<proteinExistence type="predicted"/>
<protein>
    <submittedName>
        <fullName evidence="1">Uncharacterized protein</fullName>
    </submittedName>
</protein>
<dbReference type="AlphaFoldDB" id="A0A284VQ57"/>
<keyword evidence="2" id="KW-1185">Reference proteome</keyword>
<dbReference type="OrthoDB" id="136975at2157"/>
<reference evidence="2" key="1">
    <citation type="submission" date="2017-06" db="EMBL/GenBank/DDBJ databases">
        <authorList>
            <person name="Cremers G."/>
        </authorList>
    </citation>
    <scope>NUCLEOTIDE SEQUENCE [LARGE SCALE GENOMIC DNA]</scope>
</reference>
<evidence type="ECO:0000313" key="1">
    <source>
        <dbReference type="EMBL" id="SNQ61421.1"/>
    </source>
</evidence>
<dbReference type="EMBL" id="FZMP01000179">
    <property type="protein sequence ID" value="SNQ61421.1"/>
    <property type="molecule type" value="Genomic_DNA"/>
</dbReference>